<keyword evidence="7" id="KW-0732">Signal</keyword>
<evidence type="ECO:0000256" key="6">
    <source>
        <dbReference type="SAM" id="MobiDB-lite"/>
    </source>
</evidence>
<dbReference type="InterPro" id="IPR013320">
    <property type="entry name" value="ConA-like_dom_sf"/>
</dbReference>
<dbReference type="Pfam" id="PF26113">
    <property type="entry name" value="GH16_XgeA"/>
    <property type="match status" value="1"/>
</dbReference>
<evidence type="ECO:0000313" key="9">
    <source>
        <dbReference type="EMBL" id="KAF2742642.1"/>
    </source>
</evidence>
<feature type="compositionally biased region" description="Basic residues" evidence="6">
    <location>
        <begin position="565"/>
        <end position="575"/>
    </location>
</feature>
<dbReference type="FunFam" id="2.60.120.200:FF:000114">
    <property type="entry name" value="Probable endo-1,3(4)-beta-glucanase NFIA_089530"/>
    <property type="match status" value="1"/>
</dbReference>
<dbReference type="InterPro" id="IPR000757">
    <property type="entry name" value="Beta-glucanase-like"/>
</dbReference>
<dbReference type="OrthoDB" id="192832at2759"/>
<dbReference type="CDD" id="cd02181">
    <property type="entry name" value="GH16_fungal_Lam16A_glucanase"/>
    <property type="match status" value="1"/>
</dbReference>
<accession>A0A6A6UWJ4</accession>
<feature type="compositionally biased region" description="Low complexity" evidence="6">
    <location>
        <begin position="460"/>
        <end position="478"/>
    </location>
</feature>
<dbReference type="PROSITE" id="PS51762">
    <property type="entry name" value="GH16_2"/>
    <property type="match status" value="1"/>
</dbReference>
<feature type="region of interest" description="Disordered" evidence="6">
    <location>
        <begin position="498"/>
        <end position="535"/>
    </location>
</feature>
<feature type="signal peptide" evidence="7">
    <location>
        <begin position="1"/>
        <end position="18"/>
    </location>
</feature>
<feature type="compositionally biased region" description="Low complexity" evidence="6">
    <location>
        <begin position="337"/>
        <end position="346"/>
    </location>
</feature>
<keyword evidence="4 9" id="KW-0378">Hydrolase</keyword>
<dbReference type="GO" id="GO:0009251">
    <property type="term" value="P:glucan catabolic process"/>
    <property type="evidence" value="ECO:0007669"/>
    <property type="project" value="TreeGrafter"/>
</dbReference>
<keyword evidence="5" id="KW-0326">Glycosidase</keyword>
<evidence type="ECO:0000256" key="7">
    <source>
        <dbReference type="SAM" id="SignalP"/>
    </source>
</evidence>
<sequence>MFLSTLLSGCALFHLSIAGYVLQDDYMKDFYGNFEFWTEKDPTNGFVQYVDQYTAEDMGLLNSTYGDAVSFGVDSTNITPNGRPSIRITSKKAYNTGLVVLDVEHMPVGCGTWPAFWMVGPEWPDNGEIDILEGVNDQEVNHMTLHTGPGCAISPSTQNGFTGSLETDNCHVDAPDQRKNAGCSIYHPSKKSYGAGLNANRGGVYATQWTDDAISVYFFPRGEIPEDVLGDSPDPSFWGKPAAKFSGGCDIGSIFRDNQIVIDTTFCGEWAGNVWEDSTCGQKAPTCNEYVRDNPEAFADAYWTINALKVYQEGAVEEPEYPANPLPSSTDVVVSSATTSATVTETPAPPSNGTISTVLTTTQSQETSRGPQQPPFAYPTPNVTSTSVYGGPTAAPPVAPLPTTSDDPATGTPTIIDDSSTTVTPSDAPTTDTASPQPRPTGGSPGRMPGFQWPVGGGNNRPSNTTTTSGSPTATTTDYATSTQDLTTSVDSIVFTPPLSSPTVAPGTTPSAASDVAPTPTTTGEMELPIPTEEAPVTTVILTPDLAARATLTSERRRGSEIQQRKRRGIHQRRR</sequence>
<proteinExistence type="inferred from homology"/>
<feature type="region of interest" description="Disordered" evidence="6">
    <location>
        <begin position="337"/>
        <end position="356"/>
    </location>
</feature>
<comment type="similarity">
    <text evidence="2">Belongs to the glycosyl hydrolase 16 family.</text>
</comment>
<feature type="compositionally biased region" description="Polar residues" evidence="6">
    <location>
        <begin position="501"/>
        <end position="512"/>
    </location>
</feature>
<evidence type="ECO:0000256" key="4">
    <source>
        <dbReference type="ARBA" id="ARBA00022801"/>
    </source>
</evidence>
<evidence type="ECO:0000256" key="1">
    <source>
        <dbReference type="ARBA" id="ARBA00000124"/>
    </source>
</evidence>
<dbReference type="EC" id="3.2.1.6" evidence="3"/>
<feature type="compositionally biased region" description="Basic and acidic residues" evidence="6">
    <location>
        <begin position="554"/>
        <end position="564"/>
    </location>
</feature>
<evidence type="ECO:0000256" key="5">
    <source>
        <dbReference type="ARBA" id="ARBA00023295"/>
    </source>
</evidence>
<feature type="region of interest" description="Disordered" evidence="6">
    <location>
        <begin position="549"/>
        <end position="575"/>
    </location>
</feature>
<dbReference type="EMBL" id="MU006606">
    <property type="protein sequence ID" value="KAF2742642.1"/>
    <property type="molecule type" value="Genomic_DNA"/>
</dbReference>
<feature type="domain" description="GH16" evidence="8">
    <location>
        <begin position="15"/>
        <end position="279"/>
    </location>
</feature>
<evidence type="ECO:0000313" key="10">
    <source>
        <dbReference type="Proteomes" id="UP000799440"/>
    </source>
</evidence>
<feature type="region of interest" description="Disordered" evidence="6">
    <location>
        <begin position="361"/>
        <end position="478"/>
    </location>
</feature>
<evidence type="ECO:0000256" key="3">
    <source>
        <dbReference type="ARBA" id="ARBA00012599"/>
    </source>
</evidence>
<dbReference type="InterPro" id="IPR050546">
    <property type="entry name" value="Glycosyl_Hydrlase_16"/>
</dbReference>
<feature type="compositionally biased region" description="Polar residues" evidence="6">
    <location>
        <begin position="405"/>
        <end position="436"/>
    </location>
</feature>
<feature type="chain" id="PRO_5025412002" description="endo-1,3(4)-beta-glucanase" evidence="7">
    <location>
        <begin position="19"/>
        <end position="575"/>
    </location>
</feature>
<dbReference type="SUPFAM" id="SSF49899">
    <property type="entry name" value="Concanavalin A-like lectins/glucanases"/>
    <property type="match status" value="1"/>
</dbReference>
<feature type="compositionally biased region" description="Polar residues" evidence="6">
    <location>
        <begin position="361"/>
        <end position="371"/>
    </location>
</feature>
<comment type="catalytic activity">
    <reaction evidence="1">
        <text>Endohydrolysis of (1-&gt;3)- or (1-&gt;4)-linkages in beta-D-glucans when the glucose residue whose reducing group is involved in the linkage to be hydrolyzed is itself substituted at C-3.</text>
        <dbReference type="EC" id="3.2.1.6"/>
    </reaction>
</comment>
<protein>
    <recommendedName>
        <fullName evidence="3">endo-1,3(4)-beta-glucanase</fullName>
        <ecNumber evidence="3">3.2.1.6</ecNumber>
    </recommendedName>
</protein>
<dbReference type="PANTHER" id="PTHR10963">
    <property type="entry name" value="GLYCOSYL HYDROLASE-RELATED"/>
    <property type="match status" value="1"/>
</dbReference>
<evidence type="ECO:0000259" key="8">
    <source>
        <dbReference type="PROSITE" id="PS51762"/>
    </source>
</evidence>
<dbReference type="Proteomes" id="UP000799440">
    <property type="component" value="Unassembled WGS sequence"/>
</dbReference>
<organism evidence="9 10">
    <name type="scientific">Sporormia fimetaria CBS 119925</name>
    <dbReference type="NCBI Taxonomy" id="1340428"/>
    <lineage>
        <taxon>Eukaryota</taxon>
        <taxon>Fungi</taxon>
        <taxon>Dikarya</taxon>
        <taxon>Ascomycota</taxon>
        <taxon>Pezizomycotina</taxon>
        <taxon>Dothideomycetes</taxon>
        <taxon>Pleosporomycetidae</taxon>
        <taxon>Pleosporales</taxon>
        <taxon>Sporormiaceae</taxon>
        <taxon>Sporormia</taxon>
    </lineage>
</organism>
<name>A0A6A6UWJ4_9PLEO</name>
<dbReference type="PANTHER" id="PTHR10963:SF24">
    <property type="entry name" value="GLYCOSIDASE C21B10.07-RELATED"/>
    <property type="match status" value="1"/>
</dbReference>
<keyword evidence="10" id="KW-1185">Reference proteome</keyword>
<gene>
    <name evidence="9" type="ORF">M011DRAFT_481547</name>
</gene>
<reference evidence="9" key="1">
    <citation type="journal article" date="2020" name="Stud. Mycol.">
        <title>101 Dothideomycetes genomes: a test case for predicting lifestyles and emergence of pathogens.</title>
        <authorList>
            <person name="Haridas S."/>
            <person name="Albert R."/>
            <person name="Binder M."/>
            <person name="Bloem J."/>
            <person name="Labutti K."/>
            <person name="Salamov A."/>
            <person name="Andreopoulos B."/>
            <person name="Baker S."/>
            <person name="Barry K."/>
            <person name="Bills G."/>
            <person name="Bluhm B."/>
            <person name="Cannon C."/>
            <person name="Castanera R."/>
            <person name="Culley D."/>
            <person name="Daum C."/>
            <person name="Ezra D."/>
            <person name="Gonzalez J."/>
            <person name="Henrissat B."/>
            <person name="Kuo A."/>
            <person name="Liang C."/>
            <person name="Lipzen A."/>
            <person name="Lutzoni F."/>
            <person name="Magnuson J."/>
            <person name="Mondo S."/>
            <person name="Nolan M."/>
            <person name="Ohm R."/>
            <person name="Pangilinan J."/>
            <person name="Park H.-J."/>
            <person name="Ramirez L."/>
            <person name="Alfaro M."/>
            <person name="Sun H."/>
            <person name="Tritt A."/>
            <person name="Yoshinaga Y."/>
            <person name="Zwiers L.-H."/>
            <person name="Turgeon B."/>
            <person name="Goodwin S."/>
            <person name="Spatafora J."/>
            <person name="Crous P."/>
            <person name="Grigoriev I."/>
        </authorList>
    </citation>
    <scope>NUCLEOTIDE SEQUENCE</scope>
    <source>
        <strain evidence="9">CBS 119925</strain>
    </source>
</reference>
<dbReference type="GO" id="GO:0052861">
    <property type="term" value="F:endo-1,3(4)-beta-glucanase activity"/>
    <property type="evidence" value="ECO:0007669"/>
    <property type="project" value="UniProtKB-EC"/>
</dbReference>
<dbReference type="Gene3D" id="2.60.120.200">
    <property type="match status" value="1"/>
</dbReference>
<dbReference type="AlphaFoldDB" id="A0A6A6UWJ4"/>
<evidence type="ECO:0000256" key="2">
    <source>
        <dbReference type="ARBA" id="ARBA00006865"/>
    </source>
</evidence>